<evidence type="ECO:0000256" key="4">
    <source>
        <dbReference type="ARBA" id="ARBA00022722"/>
    </source>
</evidence>
<dbReference type="HAMAP" id="MF_00009">
    <property type="entry name" value="Endoribonucl_YbeY"/>
    <property type="match status" value="1"/>
</dbReference>
<dbReference type="InterPro" id="IPR020549">
    <property type="entry name" value="YbeY_CS"/>
</dbReference>
<evidence type="ECO:0000313" key="10">
    <source>
        <dbReference type="EMBL" id="WCG22282.1"/>
    </source>
</evidence>
<organism evidence="10 11">
    <name type="scientific">Vagococcus lutrae</name>
    <dbReference type="NCBI Taxonomy" id="81947"/>
    <lineage>
        <taxon>Bacteria</taxon>
        <taxon>Bacillati</taxon>
        <taxon>Bacillota</taxon>
        <taxon>Bacilli</taxon>
        <taxon>Lactobacillales</taxon>
        <taxon>Enterococcaceae</taxon>
        <taxon>Vagococcus</taxon>
    </lineage>
</organism>
<feature type="binding site" evidence="9">
    <location>
        <position position="120"/>
    </location>
    <ligand>
        <name>Zn(2+)</name>
        <dbReference type="ChEBI" id="CHEBI:29105"/>
        <note>catalytic</note>
    </ligand>
</feature>
<dbReference type="InterPro" id="IPR002036">
    <property type="entry name" value="YbeY"/>
</dbReference>
<sequence>MEVSVIDQTESLSTKDIEQILSLLEHAANYLDIESEAELSLTFMDNQAIQVYNRDYRGKDVATDVISFAIEDDVEGLEMMSELGIPRNLGDILISTEKAKEQALEYGHSEERELGFLALHGFLHLNGYDHMTPEDEAEMFGLQRKILDSYGLSRS</sequence>
<keyword evidence="2 9" id="KW-0690">Ribosome biogenesis</keyword>
<dbReference type="NCBIfam" id="TIGR00043">
    <property type="entry name" value="rRNA maturation RNase YbeY"/>
    <property type="match status" value="1"/>
</dbReference>
<feature type="binding site" evidence="9">
    <location>
        <position position="124"/>
    </location>
    <ligand>
        <name>Zn(2+)</name>
        <dbReference type="ChEBI" id="CHEBI:29105"/>
        <note>catalytic</note>
    </ligand>
</feature>
<keyword evidence="8 9" id="KW-0862">Zinc</keyword>
<keyword evidence="3 9" id="KW-0698">rRNA processing</keyword>
<evidence type="ECO:0000256" key="1">
    <source>
        <dbReference type="ARBA" id="ARBA00010875"/>
    </source>
</evidence>
<proteinExistence type="inferred from homology"/>
<feature type="binding site" evidence="9">
    <location>
        <position position="130"/>
    </location>
    <ligand>
        <name>Zn(2+)</name>
        <dbReference type="ChEBI" id="CHEBI:29105"/>
        <note>catalytic</note>
    </ligand>
</feature>
<dbReference type="Proteomes" id="UP001179600">
    <property type="component" value="Chromosome"/>
</dbReference>
<comment type="subcellular location">
    <subcellularLocation>
        <location evidence="9">Cytoplasm</location>
    </subcellularLocation>
</comment>
<accession>A0AAF0BGV1</accession>
<dbReference type="GO" id="GO:0008270">
    <property type="term" value="F:zinc ion binding"/>
    <property type="evidence" value="ECO:0007669"/>
    <property type="project" value="UniProtKB-UniRule"/>
</dbReference>
<reference evidence="10" key="1">
    <citation type="submission" date="2023-01" db="EMBL/GenBank/DDBJ databases">
        <title>Oxazolidinone resistance genes in florfenicol resistant enterococci from beef cattle and veal calves at slaughter.</title>
        <authorList>
            <person name="Biggel M."/>
        </authorList>
    </citation>
    <scope>NUCLEOTIDE SEQUENCE</scope>
    <source>
        <strain evidence="10">K204-1</strain>
    </source>
</reference>
<evidence type="ECO:0000256" key="2">
    <source>
        <dbReference type="ARBA" id="ARBA00022517"/>
    </source>
</evidence>
<evidence type="ECO:0000313" key="11">
    <source>
        <dbReference type="Proteomes" id="UP001179600"/>
    </source>
</evidence>
<dbReference type="SUPFAM" id="SSF55486">
    <property type="entry name" value="Metalloproteases ('zincins'), catalytic domain"/>
    <property type="match status" value="1"/>
</dbReference>
<name>A0AAF0BGV1_9ENTE</name>
<dbReference type="GO" id="GO:0004222">
    <property type="term" value="F:metalloendopeptidase activity"/>
    <property type="evidence" value="ECO:0007669"/>
    <property type="project" value="InterPro"/>
</dbReference>
<comment type="cofactor">
    <cofactor evidence="9">
        <name>Zn(2+)</name>
        <dbReference type="ChEBI" id="CHEBI:29105"/>
    </cofactor>
    <text evidence="9">Binds 1 zinc ion.</text>
</comment>
<keyword evidence="9" id="KW-0963">Cytoplasm</keyword>
<dbReference type="RefSeq" id="WP_202584707.1">
    <property type="nucleotide sequence ID" value="NZ_BKBT01000001.1"/>
</dbReference>
<dbReference type="Gene3D" id="3.40.390.30">
    <property type="entry name" value="Metalloproteases ('zincins'), catalytic domain"/>
    <property type="match status" value="1"/>
</dbReference>
<evidence type="ECO:0000256" key="3">
    <source>
        <dbReference type="ARBA" id="ARBA00022552"/>
    </source>
</evidence>
<keyword evidence="6 9" id="KW-0255">Endonuclease</keyword>
<comment type="function">
    <text evidence="9">Single strand-specific metallo-endoribonuclease involved in late-stage 70S ribosome quality control and in maturation of the 3' terminus of the 16S rRNA.</text>
</comment>
<evidence type="ECO:0000256" key="9">
    <source>
        <dbReference type="HAMAP-Rule" id="MF_00009"/>
    </source>
</evidence>
<evidence type="ECO:0000256" key="7">
    <source>
        <dbReference type="ARBA" id="ARBA00022801"/>
    </source>
</evidence>
<dbReference type="EC" id="3.1.-.-" evidence="9"/>
<dbReference type="AlphaFoldDB" id="A0AAF0BGV1"/>
<dbReference type="PANTHER" id="PTHR46986:SF1">
    <property type="entry name" value="ENDORIBONUCLEASE YBEY, CHLOROPLASTIC"/>
    <property type="match status" value="1"/>
</dbReference>
<evidence type="ECO:0000256" key="6">
    <source>
        <dbReference type="ARBA" id="ARBA00022759"/>
    </source>
</evidence>
<keyword evidence="7 9" id="KW-0378">Hydrolase</keyword>
<comment type="similarity">
    <text evidence="1 9">Belongs to the endoribonuclease YbeY family.</text>
</comment>
<dbReference type="InterPro" id="IPR023091">
    <property type="entry name" value="MetalPrtase_cat_dom_sf_prd"/>
</dbReference>
<dbReference type="GO" id="GO:0006364">
    <property type="term" value="P:rRNA processing"/>
    <property type="evidence" value="ECO:0007669"/>
    <property type="project" value="UniProtKB-UniRule"/>
</dbReference>
<dbReference type="GO" id="GO:0004521">
    <property type="term" value="F:RNA endonuclease activity"/>
    <property type="evidence" value="ECO:0007669"/>
    <property type="project" value="UniProtKB-UniRule"/>
</dbReference>
<dbReference type="PANTHER" id="PTHR46986">
    <property type="entry name" value="ENDORIBONUCLEASE YBEY, CHLOROPLASTIC"/>
    <property type="match status" value="1"/>
</dbReference>
<keyword evidence="4 9" id="KW-0540">Nuclease</keyword>
<gene>
    <name evidence="9 10" type="primary">ybeY</name>
    <name evidence="10" type="ORF">PML95_07720</name>
</gene>
<protein>
    <recommendedName>
        <fullName evidence="9">Endoribonuclease YbeY</fullName>
        <ecNumber evidence="9">3.1.-.-</ecNumber>
    </recommendedName>
</protein>
<dbReference type="PROSITE" id="PS01306">
    <property type="entry name" value="UPF0054"/>
    <property type="match status" value="1"/>
</dbReference>
<evidence type="ECO:0000256" key="8">
    <source>
        <dbReference type="ARBA" id="ARBA00022833"/>
    </source>
</evidence>
<dbReference type="GO" id="GO:0005737">
    <property type="term" value="C:cytoplasm"/>
    <property type="evidence" value="ECO:0007669"/>
    <property type="project" value="UniProtKB-SubCell"/>
</dbReference>
<keyword evidence="5 9" id="KW-0479">Metal-binding</keyword>
<dbReference type="EMBL" id="CP116507">
    <property type="protein sequence ID" value="WCG22282.1"/>
    <property type="molecule type" value="Genomic_DNA"/>
</dbReference>
<evidence type="ECO:0000256" key="5">
    <source>
        <dbReference type="ARBA" id="ARBA00022723"/>
    </source>
</evidence>
<dbReference type="Pfam" id="PF02130">
    <property type="entry name" value="YbeY"/>
    <property type="match status" value="1"/>
</dbReference>